<dbReference type="Pfam" id="PF25484">
    <property type="entry name" value="DUF7907"/>
    <property type="match status" value="1"/>
</dbReference>
<name>A0A6G1IJQ2_9PLEO</name>
<evidence type="ECO:0000313" key="4">
    <source>
        <dbReference type="Proteomes" id="UP000799291"/>
    </source>
</evidence>
<dbReference type="OrthoDB" id="3515453at2759"/>
<proteinExistence type="predicted"/>
<feature type="chain" id="PRO_5026328426" description="DUF7907 domain-containing protein" evidence="1">
    <location>
        <begin position="19"/>
        <end position="204"/>
    </location>
</feature>
<feature type="signal peptide" evidence="1">
    <location>
        <begin position="1"/>
        <end position="18"/>
    </location>
</feature>
<accession>A0A6G1IJQ2</accession>
<evidence type="ECO:0000259" key="2">
    <source>
        <dbReference type="Pfam" id="PF25484"/>
    </source>
</evidence>
<organism evidence="3 4">
    <name type="scientific">Lentithecium fluviatile CBS 122367</name>
    <dbReference type="NCBI Taxonomy" id="1168545"/>
    <lineage>
        <taxon>Eukaryota</taxon>
        <taxon>Fungi</taxon>
        <taxon>Dikarya</taxon>
        <taxon>Ascomycota</taxon>
        <taxon>Pezizomycotina</taxon>
        <taxon>Dothideomycetes</taxon>
        <taxon>Pleosporomycetidae</taxon>
        <taxon>Pleosporales</taxon>
        <taxon>Massarineae</taxon>
        <taxon>Lentitheciaceae</taxon>
        <taxon>Lentithecium</taxon>
    </lineage>
</organism>
<keyword evidence="1" id="KW-0732">Signal</keyword>
<reference evidence="3" key="1">
    <citation type="journal article" date="2020" name="Stud. Mycol.">
        <title>101 Dothideomycetes genomes: a test case for predicting lifestyles and emergence of pathogens.</title>
        <authorList>
            <person name="Haridas S."/>
            <person name="Albert R."/>
            <person name="Binder M."/>
            <person name="Bloem J."/>
            <person name="Labutti K."/>
            <person name="Salamov A."/>
            <person name="Andreopoulos B."/>
            <person name="Baker S."/>
            <person name="Barry K."/>
            <person name="Bills G."/>
            <person name="Bluhm B."/>
            <person name="Cannon C."/>
            <person name="Castanera R."/>
            <person name="Culley D."/>
            <person name="Daum C."/>
            <person name="Ezra D."/>
            <person name="Gonzalez J."/>
            <person name="Henrissat B."/>
            <person name="Kuo A."/>
            <person name="Liang C."/>
            <person name="Lipzen A."/>
            <person name="Lutzoni F."/>
            <person name="Magnuson J."/>
            <person name="Mondo S."/>
            <person name="Nolan M."/>
            <person name="Ohm R."/>
            <person name="Pangilinan J."/>
            <person name="Park H.-J."/>
            <person name="Ramirez L."/>
            <person name="Alfaro M."/>
            <person name="Sun H."/>
            <person name="Tritt A."/>
            <person name="Yoshinaga Y."/>
            <person name="Zwiers L.-H."/>
            <person name="Turgeon B."/>
            <person name="Goodwin S."/>
            <person name="Spatafora J."/>
            <person name="Crous P."/>
            <person name="Grigoriev I."/>
        </authorList>
    </citation>
    <scope>NUCLEOTIDE SEQUENCE</scope>
    <source>
        <strain evidence="3">CBS 122367</strain>
    </source>
</reference>
<sequence length="204" mass="22018">MKLPFTTLALAFAASTLAQYDNESPPFNLVLLSADEKVNGSTLSACHSGAGISSLCLSNGNSTSAPSPQPVATFHFNTSTIPQPASPGSTPGFLSYDVPTSTTPIPSTLDFFVDPITNFALPLFYPGNEGRTLAFDDQDLLNVQGYVDYGVNPPKSGDWVAYYRWFSCTTYYMAYEYVNVVWGLGVGEPETPDCVKVEVKRVIV</sequence>
<keyword evidence="4" id="KW-1185">Reference proteome</keyword>
<evidence type="ECO:0000256" key="1">
    <source>
        <dbReference type="SAM" id="SignalP"/>
    </source>
</evidence>
<evidence type="ECO:0000313" key="3">
    <source>
        <dbReference type="EMBL" id="KAF2678318.1"/>
    </source>
</evidence>
<protein>
    <recommendedName>
        <fullName evidence="2">DUF7907 domain-containing protein</fullName>
    </recommendedName>
</protein>
<dbReference type="AlphaFoldDB" id="A0A6G1IJQ2"/>
<gene>
    <name evidence="3" type="ORF">K458DRAFT_317449</name>
</gene>
<feature type="domain" description="DUF7907" evidence="2">
    <location>
        <begin position="24"/>
        <end position="202"/>
    </location>
</feature>
<dbReference type="InterPro" id="IPR057229">
    <property type="entry name" value="DUF7907"/>
</dbReference>
<dbReference type="Proteomes" id="UP000799291">
    <property type="component" value="Unassembled WGS sequence"/>
</dbReference>
<dbReference type="EMBL" id="MU005613">
    <property type="protein sequence ID" value="KAF2678318.1"/>
    <property type="molecule type" value="Genomic_DNA"/>
</dbReference>